<organism evidence="2 3">
    <name type="scientific">Allochromatium tepidum</name>
    <dbReference type="NCBI Taxonomy" id="553982"/>
    <lineage>
        <taxon>Bacteria</taxon>
        <taxon>Pseudomonadati</taxon>
        <taxon>Pseudomonadota</taxon>
        <taxon>Gammaproteobacteria</taxon>
        <taxon>Chromatiales</taxon>
        <taxon>Chromatiaceae</taxon>
        <taxon>Allochromatium</taxon>
    </lineage>
</organism>
<proteinExistence type="predicted"/>
<evidence type="ECO:0000313" key="2">
    <source>
        <dbReference type="EMBL" id="BCU08389.1"/>
    </source>
</evidence>
<gene>
    <name evidence="2" type="ORF">Atep_30660</name>
</gene>
<dbReference type="Proteomes" id="UP000680679">
    <property type="component" value="Plasmid pAt1"/>
</dbReference>
<dbReference type="InterPro" id="IPR054335">
    <property type="entry name" value="DuOB_dom"/>
</dbReference>
<name>A0ABN6GFH9_9GAMM</name>
<keyword evidence="2" id="KW-0614">Plasmid</keyword>
<reference evidence="2 3" key="1">
    <citation type="submission" date="2021-04" db="EMBL/GenBank/DDBJ databases">
        <title>Complete genome sequencing of Allochromatium tepidum strain NZ.</title>
        <authorList>
            <person name="Tsukatani Y."/>
            <person name="Mori H."/>
        </authorList>
    </citation>
    <scope>NUCLEOTIDE SEQUENCE [LARGE SCALE GENOMIC DNA]</scope>
    <source>
        <strain evidence="2 3">NZ</strain>
        <plasmid evidence="2 3">pAt1</plasmid>
    </source>
</reference>
<accession>A0ABN6GFH9</accession>
<evidence type="ECO:0000313" key="3">
    <source>
        <dbReference type="Proteomes" id="UP000680679"/>
    </source>
</evidence>
<dbReference type="RefSeq" id="WP_213382333.1">
    <property type="nucleotide sequence ID" value="NZ_AP024564.1"/>
</dbReference>
<keyword evidence="3" id="KW-1185">Reference proteome</keyword>
<dbReference type="EMBL" id="AP024564">
    <property type="protein sequence ID" value="BCU08389.1"/>
    <property type="molecule type" value="Genomic_DNA"/>
</dbReference>
<geneLocation type="plasmid" evidence="2 3">
    <name>pAt1</name>
</geneLocation>
<sequence length="223" mass="24010">MKAHPTQPQTQTLVVLANSCKNNGRCLAGKRLANDRFGPWIRPVSAHPTGALTLADQALTDGTTPALLDVVTVPVRGPAPMGFQSENHLIHAQYAWNRVGRLDAACLPALVDPVATLWINGHSTAAGCNDRVPAERLAELDHSLLLIGPLTVWLHVAWKKLRARFVHRAVTYDLVVTDPDLKAAYAGHSNGVVAQRPDSFVCVSLAPPWNGYAYKLAAAILSP</sequence>
<protein>
    <recommendedName>
        <fullName evidence="1">Dual OB-containing domain-containing protein</fullName>
    </recommendedName>
</protein>
<evidence type="ECO:0000259" key="1">
    <source>
        <dbReference type="Pfam" id="PF22557"/>
    </source>
</evidence>
<dbReference type="Pfam" id="PF22557">
    <property type="entry name" value="DuOB"/>
    <property type="match status" value="1"/>
</dbReference>
<feature type="domain" description="Dual OB-containing" evidence="1">
    <location>
        <begin position="12"/>
        <end position="220"/>
    </location>
</feature>